<feature type="region of interest" description="Disordered" evidence="1">
    <location>
        <begin position="95"/>
        <end position="126"/>
    </location>
</feature>
<proteinExistence type="predicted"/>
<gene>
    <name evidence="2" type="ORF">TOLI1172_LOCUS4585</name>
</gene>
<reference evidence="2" key="1">
    <citation type="submission" date="2021-01" db="EMBL/GenBank/DDBJ databases">
        <authorList>
            <person name="Corre E."/>
            <person name="Pelletier E."/>
            <person name="Niang G."/>
            <person name="Scheremetjew M."/>
            <person name="Finn R."/>
            <person name="Kale V."/>
            <person name="Holt S."/>
            <person name="Cochrane G."/>
            <person name="Meng A."/>
            <person name="Brown T."/>
            <person name="Cohen L."/>
        </authorList>
    </citation>
    <scope>NUCLEOTIDE SEQUENCE</scope>
    <source>
        <strain evidence="2">CCMP3278</strain>
    </source>
</reference>
<dbReference type="AlphaFoldDB" id="A0A7S0ZFE9"/>
<feature type="compositionally biased region" description="Low complexity" evidence="1">
    <location>
        <begin position="108"/>
        <end position="124"/>
    </location>
</feature>
<evidence type="ECO:0000313" key="2">
    <source>
        <dbReference type="EMBL" id="CAD8820194.1"/>
    </source>
</evidence>
<sequence>MARIEEIEDEVEYIYNEKFVLIDPLIQLKQLNPDGTEEDFIEFPRSKSMFGGFVGGSSSNGAFGSRNSSVKSTSFLQETKGKCQKGMMRSSSLLKLPVSSNSERQRSDSSSISISRSISRSNSRTTFGRVDENSHLKHDRALNQHQVQRLYSPSNTKRAVRFANLFAKQQAQSS</sequence>
<evidence type="ECO:0000256" key="1">
    <source>
        <dbReference type="SAM" id="MobiDB-lite"/>
    </source>
</evidence>
<protein>
    <submittedName>
        <fullName evidence="2">Uncharacterized protein</fullName>
    </submittedName>
</protein>
<name>A0A7S0ZFE9_9RHOD</name>
<organism evidence="2">
    <name type="scientific">Timspurckia oligopyrenoides</name>
    <dbReference type="NCBI Taxonomy" id="708627"/>
    <lineage>
        <taxon>Eukaryota</taxon>
        <taxon>Rhodophyta</taxon>
        <taxon>Bangiophyceae</taxon>
        <taxon>Porphyridiales</taxon>
        <taxon>Porphyridiaceae</taxon>
        <taxon>Timspurckia</taxon>
    </lineage>
</organism>
<dbReference type="EMBL" id="HBFP01006426">
    <property type="protein sequence ID" value="CAD8820194.1"/>
    <property type="molecule type" value="Transcribed_RNA"/>
</dbReference>
<accession>A0A7S0ZFE9</accession>